<feature type="domain" description="Peptidase S8/S53" evidence="7">
    <location>
        <begin position="173"/>
        <end position="403"/>
    </location>
</feature>
<keyword evidence="4 5" id="KW-0720">Serine protease</keyword>
<dbReference type="InterPro" id="IPR036852">
    <property type="entry name" value="Peptidase_S8/S53_dom_sf"/>
</dbReference>
<dbReference type="InterPro" id="IPR034193">
    <property type="entry name" value="PCSK9_ProteinaseK-like"/>
</dbReference>
<name>A0ABU5GZU7_9BACT</name>
<dbReference type="RefSeq" id="WP_321545440.1">
    <property type="nucleotide sequence ID" value="NZ_JAXIVS010000003.1"/>
</dbReference>
<dbReference type="Gene3D" id="2.80.10.50">
    <property type="match status" value="1"/>
</dbReference>
<dbReference type="InterPro" id="IPR022398">
    <property type="entry name" value="Peptidase_S8_His-AS"/>
</dbReference>
<dbReference type="PANTHER" id="PTHR43806:SF11">
    <property type="entry name" value="CEREVISIN-RELATED"/>
    <property type="match status" value="1"/>
</dbReference>
<comment type="caution">
    <text evidence="9">The sequence shown here is derived from an EMBL/GenBank/DDBJ whole genome shotgun (WGS) entry which is preliminary data.</text>
</comment>
<dbReference type="PRINTS" id="PR00723">
    <property type="entry name" value="SUBTILISIN"/>
</dbReference>
<dbReference type="SUPFAM" id="SSF50405">
    <property type="entry name" value="Actin-crosslinking proteins"/>
    <property type="match status" value="1"/>
</dbReference>
<keyword evidence="10" id="KW-1185">Reference proteome</keyword>
<dbReference type="Gene3D" id="3.30.70.80">
    <property type="entry name" value="Peptidase S8 propeptide/proteinase inhibitor I9"/>
    <property type="match status" value="1"/>
</dbReference>
<keyword evidence="3 5" id="KW-0378">Hydrolase</keyword>
<feature type="active site" description="Charge relay system" evidence="5">
    <location>
        <position position="181"/>
    </location>
</feature>
<dbReference type="InterPro" id="IPR023827">
    <property type="entry name" value="Peptidase_S8_Asp-AS"/>
</dbReference>
<feature type="active site" description="Charge relay system" evidence="5">
    <location>
        <position position="366"/>
    </location>
</feature>
<dbReference type="CDD" id="cd00257">
    <property type="entry name" value="beta-trefoil_FSCN-like"/>
    <property type="match status" value="1"/>
</dbReference>
<evidence type="ECO:0000256" key="5">
    <source>
        <dbReference type="PROSITE-ProRule" id="PRU01240"/>
    </source>
</evidence>
<dbReference type="SUPFAM" id="SSF54897">
    <property type="entry name" value="Protease propeptides/inhibitors"/>
    <property type="match status" value="1"/>
</dbReference>
<dbReference type="InterPro" id="IPR008999">
    <property type="entry name" value="Actin-crosslinking"/>
</dbReference>
<evidence type="ECO:0000256" key="2">
    <source>
        <dbReference type="ARBA" id="ARBA00022670"/>
    </source>
</evidence>
<reference evidence="9 10" key="1">
    <citation type="submission" date="2023-12" db="EMBL/GenBank/DDBJ databases">
        <title>the genome sequence of Hyalangium sp. s54d21.</title>
        <authorList>
            <person name="Zhang X."/>
        </authorList>
    </citation>
    <scope>NUCLEOTIDE SEQUENCE [LARGE SCALE GENOMIC DNA]</scope>
    <source>
        <strain evidence="10">s54d21</strain>
    </source>
</reference>
<evidence type="ECO:0000313" key="10">
    <source>
        <dbReference type="Proteomes" id="UP001291309"/>
    </source>
</evidence>
<evidence type="ECO:0000313" key="9">
    <source>
        <dbReference type="EMBL" id="MDY7226713.1"/>
    </source>
</evidence>
<gene>
    <name evidence="9" type="ORF">SYV04_09955</name>
</gene>
<accession>A0ABU5GZU7</accession>
<feature type="domain" description="Inhibitor I9" evidence="8">
    <location>
        <begin position="69"/>
        <end position="141"/>
    </location>
</feature>
<evidence type="ECO:0000259" key="8">
    <source>
        <dbReference type="Pfam" id="PF05922"/>
    </source>
</evidence>
<sequence>MTKHAKAVRGGSQKFSSNGFSKFGGGLLTLTLLSTGACAPEAEDALLEEQQELRTTGQLLRSKNPVPEQYIVVLKDAEPGLAAASAEQATLALESRHGVKAERTFKHALRGFVVRASEARALELAADPNVKYVVEDSFVQTTATQTGATWGLDRIDQRYRPLNSSYTYNATGSGVHAYVIDTGIRATHSEFGGRVSLDFTSISDGNGASDCNGHGTHVAGTIGGSTYGVAKGVSLHAVRVLGCNGSGTTSGVISGVDWVTANHIKPAVANMSLGGGANAALDAAVEASIAAGVTYAVAAGNNNADACSYSPARTPNALTVGATTSSDERASYSNYGTCLDLFAPGSGITSAYKDSDSATASLSGTSMASPHVAGAAALHLQLNPSATPSAVRTALINSASSGGEISNVGTGSPGLMLFTGWTAASSSLISIRTGAGYYFIANSGGGGDVNASFTAIGTHEKFNLIDENGGTLESGDYVNLQAYQGHFMVAEGNGGADVNANRTSVGPWERFRMWKVGGSGTINSGDSFALQSGNGHYVVAEGNGGGQVNCNRTSIGPWETLTLVK</sequence>
<comment type="similarity">
    <text evidence="1 5 6">Belongs to the peptidase S8 family.</text>
</comment>
<evidence type="ECO:0000259" key="7">
    <source>
        <dbReference type="Pfam" id="PF00082"/>
    </source>
</evidence>
<evidence type="ECO:0000256" key="4">
    <source>
        <dbReference type="ARBA" id="ARBA00022825"/>
    </source>
</evidence>
<evidence type="ECO:0000256" key="1">
    <source>
        <dbReference type="ARBA" id="ARBA00011073"/>
    </source>
</evidence>
<dbReference type="PANTHER" id="PTHR43806">
    <property type="entry name" value="PEPTIDASE S8"/>
    <property type="match status" value="1"/>
</dbReference>
<dbReference type="InterPro" id="IPR050131">
    <property type="entry name" value="Peptidase_S8_subtilisin-like"/>
</dbReference>
<dbReference type="SUPFAM" id="SSF52743">
    <property type="entry name" value="Subtilisin-like"/>
    <property type="match status" value="1"/>
</dbReference>
<feature type="active site" description="Charge relay system" evidence="5">
    <location>
        <position position="214"/>
    </location>
</feature>
<dbReference type="InterPro" id="IPR010259">
    <property type="entry name" value="S8pro/Inhibitor_I9"/>
</dbReference>
<dbReference type="PROSITE" id="PS00137">
    <property type="entry name" value="SUBTILASE_HIS"/>
    <property type="match status" value="1"/>
</dbReference>
<dbReference type="Gene3D" id="3.40.50.200">
    <property type="entry name" value="Peptidase S8/S53 domain"/>
    <property type="match status" value="1"/>
</dbReference>
<dbReference type="PROSITE" id="PS00138">
    <property type="entry name" value="SUBTILASE_SER"/>
    <property type="match status" value="1"/>
</dbReference>
<evidence type="ECO:0000256" key="6">
    <source>
        <dbReference type="RuleBase" id="RU003355"/>
    </source>
</evidence>
<protein>
    <submittedName>
        <fullName evidence="9">S8 family serine peptidase</fullName>
    </submittedName>
</protein>
<dbReference type="Pfam" id="PF05922">
    <property type="entry name" value="Inhibitor_I9"/>
    <property type="match status" value="1"/>
</dbReference>
<dbReference type="InterPro" id="IPR023828">
    <property type="entry name" value="Peptidase_S8_Ser-AS"/>
</dbReference>
<dbReference type="Pfam" id="PF00082">
    <property type="entry name" value="Peptidase_S8"/>
    <property type="match status" value="1"/>
</dbReference>
<dbReference type="InterPro" id="IPR000209">
    <property type="entry name" value="Peptidase_S8/S53_dom"/>
</dbReference>
<dbReference type="EMBL" id="JAXIVS010000003">
    <property type="protein sequence ID" value="MDY7226713.1"/>
    <property type="molecule type" value="Genomic_DNA"/>
</dbReference>
<dbReference type="Proteomes" id="UP001291309">
    <property type="component" value="Unassembled WGS sequence"/>
</dbReference>
<organism evidence="9 10">
    <name type="scientific">Hyalangium rubrum</name>
    <dbReference type="NCBI Taxonomy" id="3103134"/>
    <lineage>
        <taxon>Bacteria</taxon>
        <taxon>Pseudomonadati</taxon>
        <taxon>Myxococcota</taxon>
        <taxon>Myxococcia</taxon>
        <taxon>Myxococcales</taxon>
        <taxon>Cystobacterineae</taxon>
        <taxon>Archangiaceae</taxon>
        <taxon>Hyalangium</taxon>
    </lineage>
</organism>
<dbReference type="CDD" id="cd04077">
    <property type="entry name" value="Peptidases_S8_PCSK9_ProteinaseK_like"/>
    <property type="match status" value="1"/>
</dbReference>
<dbReference type="PROSITE" id="PS51892">
    <property type="entry name" value="SUBTILASE"/>
    <property type="match status" value="1"/>
</dbReference>
<evidence type="ECO:0000256" key="3">
    <source>
        <dbReference type="ARBA" id="ARBA00022801"/>
    </source>
</evidence>
<dbReference type="PROSITE" id="PS00136">
    <property type="entry name" value="SUBTILASE_ASP"/>
    <property type="match status" value="1"/>
</dbReference>
<dbReference type="InterPro" id="IPR037045">
    <property type="entry name" value="S8pro/Inhibitor_I9_sf"/>
</dbReference>
<dbReference type="InterPro" id="IPR015500">
    <property type="entry name" value="Peptidase_S8_subtilisin-rel"/>
</dbReference>
<proteinExistence type="inferred from homology"/>
<keyword evidence="2 5" id="KW-0645">Protease</keyword>